<proteinExistence type="predicted"/>
<evidence type="ECO:0000313" key="4">
    <source>
        <dbReference type="Proteomes" id="UP000095463"/>
    </source>
</evidence>
<comment type="caution">
    <text evidence="3">The sequence shown here is derived from an EMBL/GenBank/DDBJ whole genome shotgun (WGS) entry which is preliminary data.</text>
</comment>
<keyword evidence="4" id="KW-1185">Reference proteome</keyword>
<feature type="domain" description="Antitoxin Xre/MbcA/ParS-like toxin-binding" evidence="1">
    <location>
        <begin position="84"/>
        <end position="135"/>
    </location>
</feature>
<gene>
    <name evidence="3" type="ORF">VW23_017095</name>
</gene>
<dbReference type="AlphaFoldDB" id="A0A1E5XRQ8"/>
<evidence type="ECO:0000313" key="3">
    <source>
        <dbReference type="EMBL" id="OEO31286.1"/>
    </source>
</evidence>
<accession>A0A1E5XRQ8</accession>
<dbReference type="InterPro" id="IPR024467">
    <property type="entry name" value="Xre/MbcA/ParS-like_toxin-bd"/>
</dbReference>
<evidence type="ECO:0000259" key="1">
    <source>
        <dbReference type="Pfam" id="PF09722"/>
    </source>
</evidence>
<name>A0A1E5XRQ8_9HYPH</name>
<dbReference type="Pfam" id="PF20432">
    <property type="entry name" value="Xre-like-HTH"/>
    <property type="match status" value="1"/>
</dbReference>
<dbReference type="EMBL" id="LAJE02000163">
    <property type="protein sequence ID" value="OEO31286.1"/>
    <property type="molecule type" value="Genomic_DNA"/>
</dbReference>
<evidence type="ECO:0000259" key="2">
    <source>
        <dbReference type="Pfam" id="PF20432"/>
    </source>
</evidence>
<dbReference type="GO" id="GO:0003677">
    <property type="term" value="F:DNA binding"/>
    <property type="evidence" value="ECO:0007669"/>
    <property type="project" value="InterPro"/>
</dbReference>
<protein>
    <submittedName>
        <fullName evidence="3">Uncharacterized protein</fullName>
    </submittedName>
</protein>
<dbReference type="Proteomes" id="UP000095463">
    <property type="component" value="Unassembled WGS sequence"/>
</dbReference>
<feature type="domain" description="Antitoxin Xre-like helix-turn-helix" evidence="2">
    <location>
        <begin position="11"/>
        <end position="73"/>
    </location>
</feature>
<dbReference type="InterPro" id="IPR046847">
    <property type="entry name" value="Xre-like_HTH"/>
</dbReference>
<sequence length="158" mass="17545">MVDFGRFSAPNRRRLSGPALRTFLNIAELWGLNEEQRRLVLGYPSRSTYHHWAKLARELQPFTLDLDALLRISAVFGIHQALGVLFADAAEGVRWLKGPHMAPLFGGQPPLTLVTSGTQDGLMAVRRFLDAARGGLYMPPNGLDAAFTPYEDSDIVIR</sequence>
<reference evidence="3 4" key="1">
    <citation type="journal article" date="2015" name="Genome Announc.">
        <title>Genome Assemblies of Three Soil-Associated Devosia species: D. insulae, D. limi, and D. soli.</title>
        <authorList>
            <person name="Hassan Y.I."/>
            <person name="Lepp D."/>
            <person name="Zhou T."/>
        </authorList>
    </citation>
    <scope>NUCLEOTIDE SEQUENCE [LARGE SCALE GENOMIC DNA]</scope>
    <source>
        <strain evidence="3 4">DS-56</strain>
    </source>
</reference>
<dbReference type="Pfam" id="PF09722">
    <property type="entry name" value="Xre_MbcA_ParS_C"/>
    <property type="match status" value="1"/>
</dbReference>
<organism evidence="3 4">
    <name type="scientific">Devosia insulae DS-56</name>
    <dbReference type="NCBI Taxonomy" id="1116389"/>
    <lineage>
        <taxon>Bacteria</taxon>
        <taxon>Pseudomonadati</taxon>
        <taxon>Pseudomonadota</taxon>
        <taxon>Alphaproteobacteria</taxon>
        <taxon>Hyphomicrobiales</taxon>
        <taxon>Devosiaceae</taxon>
        <taxon>Devosia</taxon>
    </lineage>
</organism>